<protein>
    <recommendedName>
        <fullName evidence="3">BioF2-like acetyltransferase domain-containing protein</fullName>
    </recommendedName>
</protein>
<dbReference type="SUPFAM" id="SSF55729">
    <property type="entry name" value="Acyl-CoA N-acyltransferases (Nat)"/>
    <property type="match status" value="1"/>
</dbReference>
<evidence type="ECO:0000313" key="2">
    <source>
        <dbReference type="Proteomes" id="UP000008461"/>
    </source>
</evidence>
<evidence type="ECO:0000313" key="1">
    <source>
        <dbReference type="EMBL" id="AEE53656.1"/>
    </source>
</evidence>
<reference key="2">
    <citation type="submission" date="2011-04" db="EMBL/GenBank/DDBJ databases">
        <title>Complete sequence of chromosome of Haliscomenobacter hydrossis DSM 1100.</title>
        <authorList>
            <consortium name="US DOE Joint Genome Institute (JGI-PGF)"/>
            <person name="Lucas S."/>
            <person name="Han J."/>
            <person name="Lapidus A."/>
            <person name="Bruce D."/>
            <person name="Goodwin L."/>
            <person name="Pitluck S."/>
            <person name="Peters L."/>
            <person name="Kyrpides N."/>
            <person name="Mavromatis K."/>
            <person name="Ivanova N."/>
            <person name="Ovchinnikova G."/>
            <person name="Pagani I."/>
            <person name="Daligault H."/>
            <person name="Detter J.C."/>
            <person name="Han C."/>
            <person name="Land M."/>
            <person name="Hauser L."/>
            <person name="Markowitz V."/>
            <person name="Cheng J.-F."/>
            <person name="Hugenholtz P."/>
            <person name="Woyke T."/>
            <person name="Wu D."/>
            <person name="Verbarg S."/>
            <person name="Frueling A."/>
            <person name="Brambilla E."/>
            <person name="Klenk H.-P."/>
            <person name="Eisen J.A."/>
        </authorList>
    </citation>
    <scope>NUCLEOTIDE SEQUENCE</scope>
    <source>
        <strain>DSM 1100</strain>
    </source>
</reference>
<dbReference type="KEGG" id="hhy:Halhy_5833"/>
<dbReference type="HOGENOM" id="CLU_057084_0_0_10"/>
<evidence type="ECO:0008006" key="3">
    <source>
        <dbReference type="Google" id="ProtNLM"/>
    </source>
</evidence>
<organism evidence="1 2">
    <name type="scientific">Haliscomenobacter hydrossis (strain ATCC 27775 / DSM 1100 / LMG 10767 / O)</name>
    <dbReference type="NCBI Taxonomy" id="760192"/>
    <lineage>
        <taxon>Bacteria</taxon>
        <taxon>Pseudomonadati</taxon>
        <taxon>Bacteroidota</taxon>
        <taxon>Saprospiria</taxon>
        <taxon>Saprospirales</taxon>
        <taxon>Haliscomenobacteraceae</taxon>
        <taxon>Haliscomenobacter</taxon>
    </lineage>
</organism>
<dbReference type="RefSeq" id="WP_013768184.1">
    <property type="nucleotide sequence ID" value="NC_015510.1"/>
</dbReference>
<dbReference type="Proteomes" id="UP000008461">
    <property type="component" value="Chromosome"/>
</dbReference>
<dbReference type="AlphaFoldDB" id="F4KY31"/>
<proteinExistence type="predicted"/>
<dbReference type="EMBL" id="CP002691">
    <property type="protein sequence ID" value="AEE53656.1"/>
    <property type="molecule type" value="Genomic_DNA"/>
</dbReference>
<dbReference type="OrthoDB" id="240921at2"/>
<keyword evidence="2" id="KW-1185">Reference proteome</keyword>
<dbReference type="InterPro" id="IPR016181">
    <property type="entry name" value="Acyl_CoA_acyltransferase"/>
</dbReference>
<sequence length="425" mass="49570">MLDNQNHLNFSPMDATKTLESPQRCSIQSLLQPFWQNTPTFPLGQKVAAEGYEWLYVSHIDQVSEHWQNGPNLFLQSRYLQALEDAHTEGLEFRYLLAFKNGKAVGGINLQLLTVSAAHSIRSLRQRELIGFWDRIKLLLANWGTYRFMIWGNMFLTGQYNQWWDIAEKDLPALQTATLKVLNCLARQEKIQILMARDSFHHEEVLENAGFHAIDFQPNMCMELPDAWKNSDDYLNAMSSKYRVRARRAFKKSEGIIFRELDLRQIELFSEDLYALHLSVVNQADFNMLWVGKDYFVQLKQQLGADFCLTACFEKERLLGFFTTIRNGKELDANFLGFDPEANREHQLYLSMLYKMVEQALQFRCNKICFARTALEIKSSVGAIAQKTFIYLKHTNPILNHILPTAVRFGEPKEHWTPRHPFREE</sequence>
<reference evidence="1 2" key="1">
    <citation type="journal article" date="2011" name="Stand. Genomic Sci.">
        <title>Complete genome sequence of Haliscomenobacter hydrossis type strain (O).</title>
        <authorList>
            <consortium name="US DOE Joint Genome Institute (JGI-PGF)"/>
            <person name="Daligault H."/>
            <person name="Lapidus A."/>
            <person name="Zeytun A."/>
            <person name="Nolan M."/>
            <person name="Lucas S."/>
            <person name="Del Rio T.G."/>
            <person name="Tice H."/>
            <person name="Cheng J.F."/>
            <person name="Tapia R."/>
            <person name="Han C."/>
            <person name="Goodwin L."/>
            <person name="Pitluck S."/>
            <person name="Liolios K."/>
            <person name="Pagani I."/>
            <person name="Ivanova N."/>
            <person name="Huntemann M."/>
            <person name="Mavromatis K."/>
            <person name="Mikhailova N."/>
            <person name="Pati A."/>
            <person name="Chen A."/>
            <person name="Palaniappan K."/>
            <person name="Land M."/>
            <person name="Hauser L."/>
            <person name="Brambilla E.M."/>
            <person name="Rohde M."/>
            <person name="Verbarg S."/>
            <person name="Goker M."/>
            <person name="Bristow J."/>
            <person name="Eisen J.A."/>
            <person name="Markowitz V."/>
            <person name="Hugenholtz P."/>
            <person name="Kyrpides N.C."/>
            <person name="Klenk H.P."/>
            <person name="Woyke T."/>
        </authorList>
    </citation>
    <scope>NUCLEOTIDE SEQUENCE [LARGE SCALE GENOMIC DNA]</scope>
    <source>
        <strain evidence="2">ATCC 27775 / DSM 1100 / LMG 10767 / O</strain>
    </source>
</reference>
<dbReference type="STRING" id="760192.Halhy_5833"/>
<accession>F4KY31</accession>
<dbReference type="Gene3D" id="3.40.630.30">
    <property type="match status" value="1"/>
</dbReference>
<name>F4KY31_HALH1</name>
<dbReference type="eggNOG" id="COG3146">
    <property type="taxonomic scope" value="Bacteria"/>
</dbReference>
<gene>
    <name evidence="1" type="ordered locus">Halhy_5833</name>
</gene>